<dbReference type="EMBL" id="MU006736">
    <property type="protein sequence ID" value="KAF2623578.1"/>
    <property type="molecule type" value="Genomic_DNA"/>
</dbReference>
<proteinExistence type="predicted"/>
<sequence>MVRGGTGTPPVVEEHPGGGHITVTAQQSRYALDAVDAPASKESRHYVLVGRNGTGKSTLLKAIGDGFIPGIPWSTQILLLGQTRESEVADELDSLKLEDETVLQHVVRSDRVRERYTREAKILSDAVENSKDAMAPVRAYRRIQTERLALMLKEAHRIAERRSGARGKLARKELIKLEERYEMSKKGVEEEESEVDPTRMSEDTQAAADMLSSVQASLELMDAAAAEAKARRVLLGLGFKEDRIDKPKLQLSGGWQTRCDLACALTQHADVLLLDEPTNFLDLPSIIWLQDYINNMTSTTILITTHDRDFGDAVAEELVLLRNQVLETFRGNLSLYEREKHKKILYLTKMKDAKDKQKKHIEKSIAGNIKAARDKGDDKKLKQAASRQKKLDERWGVEVGLKGGRFKLNRDLGGYHTTHRAEIEIPDFDPPVKLTFPRQPPDLRFPGALVSMEKVTFAYPGRKKAPTLTDISLTIHPGTRTGIAGLNGSGKTTLVSLIAGSLVPTSGSITRHARAKFGRFSQQSVEEITAIASSDPKLTALRHVMEADGAEMEEKAARQILSSLGLHGHTVSDVPLALLSGGQKVRVALAKLLWPPPQLLILDEVTTHLDGDTIQSLVLALKEYDGALLVITHDRFFMRTVVEGESPYKLAPGVRGEDEADESESEGDEVGVGPGTVCWLTKGQLKKLEGGMEQYAELAARTAARLGKSVSAG</sequence>
<name>A0ACB6RPB1_9PLEO</name>
<evidence type="ECO:0000313" key="2">
    <source>
        <dbReference type="Proteomes" id="UP000799754"/>
    </source>
</evidence>
<keyword evidence="2" id="KW-1185">Reference proteome</keyword>
<evidence type="ECO:0000313" key="1">
    <source>
        <dbReference type="EMBL" id="KAF2623578.1"/>
    </source>
</evidence>
<gene>
    <name evidence="1" type="ORF">BU25DRAFT_349921</name>
</gene>
<dbReference type="Proteomes" id="UP000799754">
    <property type="component" value="Unassembled WGS sequence"/>
</dbReference>
<comment type="caution">
    <text evidence="1">The sequence shown here is derived from an EMBL/GenBank/DDBJ whole genome shotgun (WGS) entry which is preliminary data.</text>
</comment>
<accession>A0ACB6RPB1</accession>
<keyword evidence="1" id="KW-0378">Hydrolase</keyword>
<reference evidence="1" key="1">
    <citation type="journal article" date="2020" name="Stud. Mycol.">
        <title>101 Dothideomycetes genomes: a test case for predicting lifestyles and emergence of pathogens.</title>
        <authorList>
            <person name="Haridas S."/>
            <person name="Albert R."/>
            <person name="Binder M."/>
            <person name="Bloem J."/>
            <person name="Labutti K."/>
            <person name="Salamov A."/>
            <person name="Andreopoulos B."/>
            <person name="Baker S."/>
            <person name="Barry K."/>
            <person name="Bills G."/>
            <person name="Bluhm B."/>
            <person name="Cannon C."/>
            <person name="Castanera R."/>
            <person name="Culley D."/>
            <person name="Daum C."/>
            <person name="Ezra D."/>
            <person name="Gonzalez J."/>
            <person name="Henrissat B."/>
            <person name="Kuo A."/>
            <person name="Liang C."/>
            <person name="Lipzen A."/>
            <person name="Lutzoni F."/>
            <person name="Magnuson J."/>
            <person name="Mondo S."/>
            <person name="Nolan M."/>
            <person name="Ohm R."/>
            <person name="Pangilinan J."/>
            <person name="Park H.-J."/>
            <person name="Ramirez L."/>
            <person name="Alfaro M."/>
            <person name="Sun H."/>
            <person name="Tritt A."/>
            <person name="Yoshinaga Y."/>
            <person name="Zwiers L.-H."/>
            <person name="Turgeon B."/>
            <person name="Goodwin S."/>
            <person name="Spatafora J."/>
            <person name="Crous P."/>
            <person name="Grigoriev I."/>
        </authorList>
    </citation>
    <scope>NUCLEOTIDE SEQUENCE</scope>
    <source>
        <strain evidence="1">CBS 525.71</strain>
    </source>
</reference>
<protein>
    <submittedName>
        <fullName evidence="1">P-loop containing nucleoside triphosphate hydrolase protein</fullName>
    </submittedName>
</protein>
<organism evidence="1 2">
    <name type="scientific">Macroventuria anomochaeta</name>
    <dbReference type="NCBI Taxonomy" id="301207"/>
    <lineage>
        <taxon>Eukaryota</taxon>
        <taxon>Fungi</taxon>
        <taxon>Dikarya</taxon>
        <taxon>Ascomycota</taxon>
        <taxon>Pezizomycotina</taxon>
        <taxon>Dothideomycetes</taxon>
        <taxon>Pleosporomycetidae</taxon>
        <taxon>Pleosporales</taxon>
        <taxon>Pleosporineae</taxon>
        <taxon>Didymellaceae</taxon>
        <taxon>Macroventuria</taxon>
    </lineage>
</organism>